<dbReference type="Proteomes" id="UP000320582">
    <property type="component" value="Unassembled WGS sequence"/>
</dbReference>
<sequence>MQPIWHPSPNFGPRRNGLRPSLIVLHYTGMRDTEAALERLCDRGAEVSAHYVISPSGQLMQLVEESLRAWHAGAGSWDGQSDINSRSIGVELVNSGAQPFPEPQMRCLEALLQGVMARWQIAPHQVIAHSDMAPERKEDPGPRFDWRRLNRLSLAVCPDGMGDDLPLAPSLDAIGYPQASAEKRLQAFRFRFHPTAQGDEGVADRCRAAAVAAAFRAVRP</sequence>
<dbReference type="Gene3D" id="3.40.80.10">
    <property type="entry name" value="Peptidoglycan recognition protein-like"/>
    <property type="match status" value="1"/>
</dbReference>
<proteinExistence type="predicted"/>
<evidence type="ECO:0000256" key="2">
    <source>
        <dbReference type="ARBA" id="ARBA00011901"/>
    </source>
</evidence>
<dbReference type="GO" id="GO:0019867">
    <property type="term" value="C:outer membrane"/>
    <property type="evidence" value="ECO:0007669"/>
    <property type="project" value="TreeGrafter"/>
</dbReference>
<dbReference type="GO" id="GO:0009254">
    <property type="term" value="P:peptidoglycan turnover"/>
    <property type="evidence" value="ECO:0007669"/>
    <property type="project" value="TreeGrafter"/>
</dbReference>
<dbReference type="InterPro" id="IPR002502">
    <property type="entry name" value="Amidase_domain"/>
</dbReference>
<feature type="domain" description="N-acetylmuramoyl-L-alanine amidase" evidence="5">
    <location>
        <begin position="8"/>
        <end position="141"/>
    </location>
</feature>
<gene>
    <name evidence="6" type="ORF">BD293_2037</name>
</gene>
<dbReference type="EMBL" id="VFPT01000001">
    <property type="protein sequence ID" value="TQM93403.1"/>
    <property type="molecule type" value="Genomic_DNA"/>
</dbReference>
<dbReference type="CDD" id="cd06583">
    <property type="entry name" value="PGRP"/>
    <property type="match status" value="1"/>
</dbReference>
<dbReference type="SUPFAM" id="SSF55846">
    <property type="entry name" value="N-acetylmuramoyl-L-alanine amidase-like"/>
    <property type="match status" value="1"/>
</dbReference>
<organism evidence="6 7">
    <name type="scientific">Roseinatronobacter monicus</name>
    <dbReference type="NCBI Taxonomy" id="393481"/>
    <lineage>
        <taxon>Bacteria</taxon>
        <taxon>Pseudomonadati</taxon>
        <taxon>Pseudomonadota</taxon>
        <taxon>Alphaproteobacteria</taxon>
        <taxon>Rhodobacterales</taxon>
        <taxon>Paracoccaceae</taxon>
        <taxon>Roseinatronobacter</taxon>
    </lineage>
</organism>
<dbReference type="AlphaFoldDB" id="A0A543KE87"/>
<dbReference type="InterPro" id="IPR036505">
    <property type="entry name" value="Amidase/PGRP_sf"/>
</dbReference>
<dbReference type="InterPro" id="IPR051206">
    <property type="entry name" value="NAMLAA_amidase_2"/>
</dbReference>
<dbReference type="GO" id="GO:0008745">
    <property type="term" value="F:N-acetylmuramoyl-L-alanine amidase activity"/>
    <property type="evidence" value="ECO:0007669"/>
    <property type="project" value="UniProtKB-EC"/>
</dbReference>
<dbReference type="PANTHER" id="PTHR30417">
    <property type="entry name" value="N-ACETYLMURAMOYL-L-ALANINE AMIDASE AMID"/>
    <property type="match status" value="1"/>
</dbReference>
<dbReference type="PANTHER" id="PTHR30417:SF1">
    <property type="entry name" value="N-ACETYLMURAMOYL-L-ALANINE AMIDASE AMID"/>
    <property type="match status" value="1"/>
</dbReference>
<dbReference type="SMART" id="SM00644">
    <property type="entry name" value="Ami_2"/>
    <property type="match status" value="1"/>
</dbReference>
<reference evidence="6 7" key="1">
    <citation type="submission" date="2019-06" db="EMBL/GenBank/DDBJ databases">
        <title>Genomic Encyclopedia of Archaeal and Bacterial Type Strains, Phase II (KMG-II): from individual species to whole genera.</title>
        <authorList>
            <person name="Goeker M."/>
        </authorList>
    </citation>
    <scope>NUCLEOTIDE SEQUENCE [LARGE SCALE GENOMIC DNA]</scope>
    <source>
        <strain evidence="6 7">DSM 18423</strain>
    </source>
</reference>
<keyword evidence="3" id="KW-0378">Hydrolase</keyword>
<dbReference type="GO" id="GO:0009253">
    <property type="term" value="P:peptidoglycan catabolic process"/>
    <property type="evidence" value="ECO:0007669"/>
    <property type="project" value="InterPro"/>
</dbReference>
<dbReference type="Pfam" id="PF01510">
    <property type="entry name" value="Amidase_2"/>
    <property type="match status" value="1"/>
</dbReference>
<evidence type="ECO:0000259" key="5">
    <source>
        <dbReference type="SMART" id="SM00644"/>
    </source>
</evidence>
<comment type="catalytic activity">
    <reaction evidence="1">
        <text>Hydrolyzes the link between N-acetylmuramoyl residues and L-amino acid residues in certain cell-wall glycopeptides.</text>
        <dbReference type="EC" id="3.5.1.28"/>
    </reaction>
</comment>
<evidence type="ECO:0000313" key="6">
    <source>
        <dbReference type="EMBL" id="TQM93403.1"/>
    </source>
</evidence>
<evidence type="ECO:0000256" key="4">
    <source>
        <dbReference type="ARBA" id="ARBA00023316"/>
    </source>
</evidence>
<dbReference type="EC" id="3.5.1.28" evidence="2"/>
<keyword evidence="4" id="KW-0961">Cell wall biogenesis/degradation</keyword>
<dbReference type="GO" id="GO:0071555">
    <property type="term" value="P:cell wall organization"/>
    <property type="evidence" value="ECO:0007669"/>
    <property type="project" value="UniProtKB-KW"/>
</dbReference>
<keyword evidence="7" id="KW-1185">Reference proteome</keyword>
<accession>A0A543KE87</accession>
<evidence type="ECO:0000256" key="1">
    <source>
        <dbReference type="ARBA" id="ARBA00001561"/>
    </source>
</evidence>
<comment type="caution">
    <text evidence="6">The sequence shown here is derived from an EMBL/GenBank/DDBJ whole genome shotgun (WGS) entry which is preliminary data.</text>
</comment>
<protein>
    <recommendedName>
        <fullName evidence="2">N-acetylmuramoyl-L-alanine amidase</fullName>
        <ecNumber evidence="2">3.5.1.28</ecNumber>
    </recommendedName>
</protein>
<evidence type="ECO:0000256" key="3">
    <source>
        <dbReference type="ARBA" id="ARBA00022801"/>
    </source>
</evidence>
<name>A0A543KE87_9RHOB</name>
<evidence type="ECO:0000313" key="7">
    <source>
        <dbReference type="Proteomes" id="UP000320582"/>
    </source>
</evidence>